<dbReference type="EMBL" id="MT631185">
    <property type="protein sequence ID" value="QNO46311.1"/>
    <property type="molecule type" value="Genomic_DNA"/>
</dbReference>
<keyword evidence="3" id="KW-0808">Transferase</keyword>
<sequence>MGEMISIVIPTKNNGDVLERCLSSIEGLDYPADEVEVLIVDGHSTDNTVEIARRYGCKVIFEDRGTISYARDIGVRDARGEFIAFTDADCVVDRGWLRNLIKHFGDEEIVSVGGPNITPEDDTEFVRCAGDVLSFLSKPGARYGLNVDEVIEIFHNPTCNVMYRRCVLEEVGGFNHDLVTCDDEELDYRIRERGYRILYTPDAIVYHYRRSTWKKFMKQAYNYGIGRMQAIRLHRGMGRIFHFVPSLTILVIATLFALSFLDFSYFWGALSILVTGAFGIVMISLYLGSKTKMGNLGTYFGLIAIWFWGFGFGMFRGLVE</sequence>
<protein>
    <submittedName>
        <fullName evidence="3">Glycosyltransferase AglI</fullName>
        <ecNumber evidence="3">2.4.1.-</ecNumber>
    </submittedName>
</protein>
<dbReference type="AlphaFoldDB" id="A0A7G9YE77"/>
<proteinExistence type="predicted"/>
<feature type="transmembrane region" description="Helical" evidence="1">
    <location>
        <begin position="299"/>
        <end position="319"/>
    </location>
</feature>
<gene>
    <name evidence="3" type="primary">aglI</name>
    <name evidence="3" type="ORF">PABHDKJJ_00015</name>
</gene>
<name>A0A7G9YE77_9EURY</name>
<accession>A0A7G9YE77</accession>
<keyword evidence="1" id="KW-0812">Transmembrane</keyword>
<dbReference type="InterPro" id="IPR050834">
    <property type="entry name" value="Glycosyltransf_2"/>
</dbReference>
<feature type="domain" description="Glycosyltransferase 2-like" evidence="2">
    <location>
        <begin position="6"/>
        <end position="171"/>
    </location>
</feature>
<dbReference type="InterPro" id="IPR029044">
    <property type="entry name" value="Nucleotide-diphossugar_trans"/>
</dbReference>
<evidence type="ECO:0000256" key="1">
    <source>
        <dbReference type="SAM" id="Phobius"/>
    </source>
</evidence>
<dbReference type="InterPro" id="IPR001173">
    <property type="entry name" value="Glyco_trans_2-like"/>
</dbReference>
<dbReference type="GO" id="GO:0016757">
    <property type="term" value="F:glycosyltransferase activity"/>
    <property type="evidence" value="ECO:0007669"/>
    <property type="project" value="UniProtKB-KW"/>
</dbReference>
<evidence type="ECO:0000313" key="3">
    <source>
        <dbReference type="EMBL" id="QNO46311.1"/>
    </source>
</evidence>
<dbReference type="Pfam" id="PF00535">
    <property type="entry name" value="Glycos_transf_2"/>
    <property type="match status" value="1"/>
</dbReference>
<keyword evidence="1" id="KW-0472">Membrane</keyword>
<feature type="transmembrane region" description="Helical" evidence="1">
    <location>
        <begin position="240"/>
        <end position="260"/>
    </location>
</feature>
<dbReference type="PANTHER" id="PTHR43685">
    <property type="entry name" value="GLYCOSYLTRANSFERASE"/>
    <property type="match status" value="1"/>
</dbReference>
<reference evidence="3" key="1">
    <citation type="submission" date="2020-06" db="EMBL/GenBank/DDBJ databases">
        <title>Unique genomic features of the anaerobic methanotrophic archaea.</title>
        <authorList>
            <person name="Chadwick G.L."/>
            <person name="Skennerton C.T."/>
            <person name="Laso-Perez R."/>
            <person name="Leu A.O."/>
            <person name="Speth D.R."/>
            <person name="Yu H."/>
            <person name="Morgan-Lang C."/>
            <person name="Hatzenpichler R."/>
            <person name="Goudeau D."/>
            <person name="Malmstrom R."/>
            <person name="Brazelton W.J."/>
            <person name="Woyke T."/>
            <person name="Hallam S.J."/>
            <person name="Tyson G.W."/>
            <person name="Wegener G."/>
            <person name="Boetius A."/>
            <person name="Orphan V."/>
        </authorList>
    </citation>
    <scope>NUCLEOTIDE SEQUENCE</scope>
</reference>
<dbReference type="PANTHER" id="PTHR43685:SF3">
    <property type="entry name" value="SLR2126 PROTEIN"/>
    <property type="match status" value="1"/>
</dbReference>
<dbReference type="EC" id="2.4.1.-" evidence="3"/>
<evidence type="ECO:0000259" key="2">
    <source>
        <dbReference type="Pfam" id="PF00535"/>
    </source>
</evidence>
<keyword evidence="3" id="KW-0328">Glycosyltransferase</keyword>
<feature type="transmembrane region" description="Helical" evidence="1">
    <location>
        <begin position="266"/>
        <end position="287"/>
    </location>
</feature>
<dbReference type="Gene3D" id="3.90.550.10">
    <property type="entry name" value="Spore Coat Polysaccharide Biosynthesis Protein SpsA, Chain A"/>
    <property type="match status" value="1"/>
</dbReference>
<organism evidence="3">
    <name type="scientific">Candidatus Methanogaster sp. ANME-2c ERB4</name>
    <dbReference type="NCBI Taxonomy" id="2759911"/>
    <lineage>
        <taxon>Archaea</taxon>
        <taxon>Methanobacteriati</taxon>
        <taxon>Methanobacteriota</taxon>
        <taxon>Stenosarchaea group</taxon>
        <taxon>Methanomicrobia</taxon>
        <taxon>Methanosarcinales</taxon>
        <taxon>ANME-2 cluster</taxon>
        <taxon>Candidatus Methanogasteraceae</taxon>
        <taxon>Candidatus Methanogaster</taxon>
    </lineage>
</organism>
<dbReference type="SUPFAM" id="SSF53448">
    <property type="entry name" value="Nucleotide-diphospho-sugar transferases"/>
    <property type="match status" value="1"/>
</dbReference>
<keyword evidence="1" id="KW-1133">Transmembrane helix</keyword>